<feature type="region of interest" description="Disordered" evidence="1">
    <location>
        <begin position="24"/>
        <end position="92"/>
    </location>
</feature>
<protein>
    <submittedName>
        <fullName evidence="3">Uncharacterized protein</fullName>
    </submittedName>
</protein>
<dbReference type="Proteomes" id="UP000189796">
    <property type="component" value="Chromosome I"/>
</dbReference>
<evidence type="ECO:0000313" key="4">
    <source>
        <dbReference type="Proteomes" id="UP000189796"/>
    </source>
</evidence>
<feature type="signal peptide" evidence="2">
    <location>
        <begin position="1"/>
        <end position="24"/>
    </location>
</feature>
<gene>
    <name evidence="3" type="ORF">SAMN05443248_5904</name>
</gene>
<sequence>MRSKLAITALVATSLFGSTLIASAQSQPAPGASSEGNVGPGATSGKKTKHEKGMTTGSSTRRGTNEGDATNPSGQGNVDPDSMATPKSGQKY</sequence>
<organism evidence="3 4">
    <name type="scientific">Bradyrhizobium erythrophlei</name>
    <dbReference type="NCBI Taxonomy" id="1437360"/>
    <lineage>
        <taxon>Bacteria</taxon>
        <taxon>Pseudomonadati</taxon>
        <taxon>Pseudomonadota</taxon>
        <taxon>Alphaproteobacteria</taxon>
        <taxon>Hyphomicrobiales</taxon>
        <taxon>Nitrobacteraceae</taxon>
        <taxon>Bradyrhizobium</taxon>
    </lineage>
</organism>
<dbReference type="AlphaFoldDB" id="A0A1M5VDB4"/>
<dbReference type="EMBL" id="LT670817">
    <property type="protein sequence ID" value="SHH73181.1"/>
    <property type="molecule type" value="Genomic_DNA"/>
</dbReference>
<feature type="compositionally biased region" description="Low complexity" evidence="1">
    <location>
        <begin position="24"/>
        <end position="34"/>
    </location>
</feature>
<proteinExistence type="predicted"/>
<reference evidence="3 4" key="1">
    <citation type="submission" date="2016-11" db="EMBL/GenBank/DDBJ databases">
        <authorList>
            <person name="Jaros S."/>
            <person name="Januszkiewicz K."/>
            <person name="Wedrychowicz H."/>
        </authorList>
    </citation>
    <scope>NUCLEOTIDE SEQUENCE [LARGE SCALE GENOMIC DNA]</scope>
    <source>
        <strain evidence="3 4">GAS138</strain>
    </source>
</reference>
<evidence type="ECO:0000256" key="2">
    <source>
        <dbReference type="SAM" id="SignalP"/>
    </source>
</evidence>
<evidence type="ECO:0000313" key="3">
    <source>
        <dbReference type="EMBL" id="SHH73181.1"/>
    </source>
</evidence>
<dbReference type="RefSeq" id="WP_154072569.1">
    <property type="nucleotide sequence ID" value="NZ_LT670817.1"/>
</dbReference>
<accession>A0A1M5VDB4</accession>
<name>A0A1M5VDB4_9BRAD</name>
<keyword evidence="2" id="KW-0732">Signal</keyword>
<evidence type="ECO:0000256" key="1">
    <source>
        <dbReference type="SAM" id="MobiDB-lite"/>
    </source>
</evidence>
<feature type="compositionally biased region" description="Polar residues" evidence="1">
    <location>
        <begin position="67"/>
        <end position="76"/>
    </location>
</feature>
<feature type="chain" id="PRO_5012816157" evidence="2">
    <location>
        <begin position="25"/>
        <end position="92"/>
    </location>
</feature>